<evidence type="ECO:0000256" key="1">
    <source>
        <dbReference type="SAM" id="SignalP"/>
    </source>
</evidence>
<dbReference type="AlphaFoldDB" id="A0A518EPC0"/>
<accession>A0A518EPC0</accession>
<sequence precursor="true">MMIRLTMAAAAAVLLFASTQESSVADARRRLSHSLEDGNPVIQLADGSPFAKLWVRGTRVPYVWPLVGPSGDPLTRAFPMEKGGEHEATDHPHHQSFWFTHGSVNGHDFWHDPNCRITPIGEPIVTMTEGRFDIEVRLNLAWEVSGDDAVLHESRAYRFASRGGQRLVECESQLVAKEDVVFGDTKEGSFALRLRPELRLKGEVAAGTILNSAGQTDGDCWGQRAAWVSYEAPLGDHRVGVTVMDHSANLRHPTWWHARDYGLVAANPFGIHDFEKKEPGTGDFQLEKGKQLTLKYLVVLSDGEEKDRRTLTPKELAEIWNGWLEE</sequence>
<evidence type="ECO:0000313" key="2">
    <source>
        <dbReference type="EMBL" id="QDV05939.1"/>
    </source>
</evidence>
<feature type="chain" id="PRO_5022015152" description="Methane oxygenase PmoA" evidence="1">
    <location>
        <begin position="18"/>
        <end position="326"/>
    </location>
</feature>
<evidence type="ECO:0008006" key="4">
    <source>
        <dbReference type="Google" id="ProtNLM"/>
    </source>
</evidence>
<feature type="signal peptide" evidence="1">
    <location>
        <begin position="1"/>
        <end position="17"/>
    </location>
</feature>
<dbReference type="OrthoDB" id="242279at2"/>
<protein>
    <recommendedName>
        <fullName evidence="4">Methane oxygenase PmoA</fullName>
    </recommendedName>
</protein>
<proteinExistence type="predicted"/>
<reference evidence="2 3" key="1">
    <citation type="submission" date="2019-02" db="EMBL/GenBank/DDBJ databases">
        <title>Deep-cultivation of Planctomycetes and their phenomic and genomic characterization uncovers novel biology.</title>
        <authorList>
            <person name="Wiegand S."/>
            <person name="Jogler M."/>
            <person name="Boedeker C."/>
            <person name="Pinto D."/>
            <person name="Vollmers J."/>
            <person name="Rivas-Marin E."/>
            <person name="Kohn T."/>
            <person name="Peeters S.H."/>
            <person name="Heuer A."/>
            <person name="Rast P."/>
            <person name="Oberbeckmann S."/>
            <person name="Bunk B."/>
            <person name="Jeske O."/>
            <person name="Meyerdierks A."/>
            <person name="Storesund J.E."/>
            <person name="Kallscheuer N."/>
            <person name="Luecker S."/>
            <person name="Lage O.M."/>
            <person name="Pohl T."/>
            <person name="Merkel B.J."/>
            <person name="Hornburger P."/>
            <person name="Mueller R.-W."/>
            <person name="Bruemmer F."/>
            <person name="Labrenz M."/>
            <person name="Spormann A.M."/>
            <person name="Op den Camp H."/>
            <person name="Overmann J."/>
            <person name="Amann R."/>
            <person name="Jetten M.S.M."/>
            <person name="Mascher T."/>
            <person name="Medema M.H."/>
            <person name="Devos D.P."/>
            <person name="Kaster A.-K."/>
            <person name="Ovreas L."/>
            <person name="Rohde M."/>
            <person name="Galperin M.Y."/>
            <person name="Jogler C."/>
        </authorList>
    </citation>
    <scope>NUCLEOTIDE SEQUENCE [LARGE SCALE GENOMIC DNA]</scope>
    <source>
        <strain evidence="2 3">Poly30</strain>
    </source>
</reference>
<organism evidence="2 3">
    <name type="scientific">Saltatorellus ferox</name>
    <dbReference type="NCBI Taxonomy" id="2528018"/>
    <lineage>
        <taxon>Bacteria</taxon>
        <taxon>Pseudomonadati</taxon>
        <taxon>Planctomycetota</taxon>
        <taxon>Planctomycetia</taxon>
        <taxon>Planctomycetia incertae sedis</taxon>
        <taxon>Saltatorellus</taxon>
    </lineage>
</organism>
<name>A0A518EPC0_9BACT</name>
<dbReference type="Proteomes" id="UP000320390">
    <property type="component" value="Chromosome"/>
</dbReference>
<dbReference type="EMBL" id="CP036434">
    <property type="protein sequence ID" value="QDV05939.1"/>
    <property type="molecule type" value="Genomic_DNA"/>
</dbReference>
<dbReference type="RefSeq" id="WP_145195668.1">
    <property type="nucleotide sequence ID" value="NZ_CP036434.1"/>
</dbReference>
<keyword evidence="3" id="KW-1185">Reference proteome</keyword>
<dbReference type="InterPro" id="IPR029475">
    <property type="entry name" value="DUF6807"/>
</dbReference>
<dbReference type="Pfam" id="PF14100">
    <property type="entry name" value="DUF6807"/>
    <property type="match status" value="1"/>
</dbReference>
<evidence type="ECO:0000313" key="3">
    <source>
        <dbReference type="Proteomes" id="UP000320390"/>
    </source>
</evidence>
<gene>
    <name evidence="2" type="ORF">Poly30_14420</name>
</gene>
<keyword evidence="1" id="KW-0732">Signal</keyword>